<dbReference type="Proteomes" id="UP001519289">
    <property type="component" value="Unassembled WGS sequence"/>
</dbReference>
<evidence type="ECO:0000256" key="3">
    <source>
        <dbReference type="ARBA" id="ARBA00022692"/>
    </source>
</evidence>
<feature type="transmembrane region" description="Helical" evidence="7">
    <location>
        <begin position="106"/>
        <end position="127"/>
    </location>
</feature>
<evidence type="ECO:0000256" key="6">
    <source>
        <dbReference type="SAM" id="MobiDB-lite"/>
    </source>
</evidence>
<dbReference type="RefSeq" id="WP_209467226.1">
    <property type="nucleotide sequence ID" value="NZ_JAGGLG010000022.1"/>
</dbReference>
<name>A0ABS4JVX3_9FIRM</name>
<dbReference type="SUPFAM" id="SSF81342">
    <property type="entry name" value="Transmembrane di-heme cytochromes"/>
    <property type="match status" value="1"/>
</dbReference>
<feature type="region of interest" description="Disordered" evidence="6">
    <location>
        <begin position="331"/>
        <end position="354"/>
    </location>
</feature>
<feature type="transmembrane region" description="Helical" evidence="7">
    <location>
        <begin position="235"/>
        <end position="254"/>
    </location>
</feature>
<dbReference type="InterPro" id="IPR011577">
    <property type="entry name" value="Cyt_b561_bac/Ni-Hgenase"/>
</dbReference>
<dbReference type="InterPro" id="IPR016174">
    <property type="entry name" value="Di-haem_cyt_TM"/>
</dbReference>
<dbReference type="EMBL" id="JAGGLG010000022">
    <property type="protein sequence ID" value="MBP2019110.1"/>
    <property type="molecule type" value="Genomic_DNA"/>
</dbReference>
<keyword evidence="5 7" id="KW-0472">Membrane</keyword>
<dbReference type="Pfam" id="PF01292">
    <property type="entry name" value="Ni_hydr_CYTB"/>
    <property type="match status" value="1"/>
</dbReference>
<keyword evidence="2" id="KW-1003">Cell membrane</keyword>
<keyword evidence="3 7" id="KW-0812">Transmembrane</keyword>
<accession>A0ABS4JVX3</accession>
<evidence type="ECO:0000259" key="8">
    <source>
        <dbReference type="Pfam" id="PF01292"/>
    </source>
</evidence>
<organism evidence="9 10">
    <name type="scientific">Symbiobacterium terraclitae</name>
    <dbReference type="NCBI Taxonomy" id="557451"/>
    <lineage>
        <taxon>Bacteria</taxon>
        <taxon>Bacillati</taxon>
        <taxon>Bacillota</taxon>
        <taxon>Clostridia</taxon>
        <taxon>Eubacteriales</taxon>
        <taxon>Symbiobacteriaceae</taxon>
        <taxon>Symbiobacterium</taxon>
    </lineage>
</organism>
<reference evidence="9 10" key="1">
    <citation type="submission" date="2021-03" db="EMBL/GenBank/DDBJ databases">
        <title>Genomic Encyclopedia of Type Strains, Phase IV (KMG-IV): sequencing the most valuable type-strain genomes for metagenomic binning, comparative biology and taxonomic classification.</title>
        <authorList>
            <person name="Goeker M."/>
        </authorList>
    </citation>
    <scope>NUCLEOTIDE SEQUENCE [LARGE SCALE GENOMIC DNA]</scope>
    <source>
        <strain evidence="9 10">DSM 27138</strain>
    </source>
</reference>
<dbReference type="PANTHER" id="PTHR30485">
    <property type="entry name" value="NI/FE-HYDROGENASE 1 B-TYPE CYTOCHROME SUBUNIT"/>
    <property type="match status" value="1"/>
</dbReference>
<dbReference type="Gene3D" id="1.20.950.20">
    <property type="entry name" value="Transmembrane di-heme cytochromes, Chain C"/>
    <property type="match status" value="1"/>
</dbReference>
<evidence type="ECO:0000256" key="2">
    <source>
        <dbReference type="ARBA" id="ARBA00022475"/>
    </source>
</evidence>
<gene>
    <name evidence="9" type="ORF">J2Z79_002527</name>
</gene>
<sequence length="354" mass="38093">MRRLTGRLHGAGGTSRDAVRAIVPAATLFLLLVAGRSGAAAAEPWAPQSTLFQLNFRWASITLLVTAAGIALGLFGGAFYRRRQRGIRPGSAEVERHSPGHRLSHWLNALGFLLAMGSGALLIVSWLPNPFALPLLYTLHYVGAAFILLGLGGTAVHALTTGVSSRHRLLPDRETLRDAGIELLAYAGLVGDRGILGFPGLQWPAGWRRGMERAVGFQGFPAEGKYLATQRLLSYPLWVLVSLAVVATGLLKAVRYAYPLPGGVILWATRIHDWAFVGTIVMLFVHVAAVVLVRTNWPLLRSMFTGRVSLAYVQAVHGRWYQELLRESAGSWAGPTAEPHPSPEPSPGGGGTPQ</sequence>
<comment type="caution">
    <text evidence="9">The sequence shown here is derived from an EMBL/GenBank/DDBJ whole genome shotgun (WGS) entry which is preliminary data.</text>
</comment>
<evidence type="ECO:0000256" key="4">
    <source>
        <dbReference type="ARBA" id="ARBA00022989"/>
    </source>
</evidence>
<feature type="transmembrane region" description="Helical" evidence="7">
    <location>
        <begin position="274"/>
        <end position="293"/>
    </location>
</feature>
<evidence type="ECO:0000313" key="10">
    <source>
        <dbReference type="Proteomes" id="UP001519289"/>
    </source>
</evidence>
<proteinExistence type="predicted"/>
<keyword evidence="4 7" id="KW-1133">Transmembrane helix</keyword>
<protein>
    <submittedName>
        <fullName evidence="9">Cytochrome b subunit of formate dehydrogenase</fullName>
    </submittedName>
</protein>
<keyword evidence="10" id="KW-1185">Reference proteome</keyword>
<feature type="transmembrane region" description="Helical" evidence="7">
    <location>
        <begin position="139"/>
        <end position="159"/>
    </location>
</feature>
<evidence type="ECO:0000256" key="5">
    <source>
        <dbReference type="ARBA" id="ARBA00023136"/>
    </source>
</evidence>
<evidence type="ECO:0000256" key="7">
    <source>
        <dbReference type="SAM" id="Phobius"/>
    </source>
</evidence>
<evidence type="ECO:0000256" key="1">
    <source>
        <dbReference type="ARBA" id="ARBA00004651"/>
    </source>
</evidence>
<evidence type="ECO:0000313" key="9">
    <source>
        <dbReference type="EMBL" id="MBP2019110.1"/>
    </source>
</evidence>
<dbReference type="PANTHER" id="PTHR30485:SF0">
    <property type="entry name" value="NI_FE-HYDROGENASE 1 B-TYPE CYTOCHROME SUBUNIT-RELATED"/>
    <property type="match status" value="1"/>
</dbReference>
<feature type="domain" description="Cytochrome b561 bacterial/Ni-hydrogenase" evidence="8">
    <location>
        <begin position="96"/>
        <end position="306"/>
    </location>
</feature>
<feature type="transmembrane region" description="Helical" evidence="7">
    <location>
        <begin position="58"/>
        <end position="80"/>
    </location>
</feature>
<dbReference type="InterPro" id="IPR051542">
    <property type="entry name" value="Hydrogenase_cytochrome"/>
</dbReference>
<comment type="subcellular location">
    <subcellularLocation>
        <location evidence="1">Cell membrane</location>
        <topology evidence="1">Multi-pass membrane protein</topology>
    </subcellularLocation>
</comment>